<dbReference type="Pfam" id="PF08837">
    <property type="entry name" value="DUF1810"/>
    <property type="match status" value="1"/>
</dbReference>
<dbReference type="AlphaFoldDB" id="A0A2U8H982"/>
<dbReference type="Proteomes" id="UP000244915">
    <property type="component" value="Chromosome 1"/>
</dbReference>
<protein>
    <submittedName>
        <fullName evidence="1">Calpastatin</fullName>
    </submittedName>
</protein>
<reference evidence="1 2" key="1">
    <citation type="submission" date="2017-06" db="EMBL/GenBank/DDBJ databases">
        <title>Yangia sp. YSBP01 complete genome sequence.</title>
        <authorList>
            <person name="Woo J.-H."/>
            <person name="Kim H.-S."/>
        </authorList>
    </citation>
    <scope>NUCLEOTIDE SEQUENCE [LARGE SCALE GENOMIC DNA]</scope>
    <source>
        <strain evidence="1 2">YSBP01</strain>
    </source>
</reference>
<dbReference type="SUPFAM" id="SSF140736">
    <property type="entry name" value="Rv1873-like"/>
    <property type="match status" value="1"/>
</dbReference>
<dbReference type="KEGG" id="ypac:CEW88_00530"/>
<dbReference type="EMBL" id="CP022189">
    <property type="protein sequence ID" value="AWI82284.1"/>
    <property type="molecule type" value="Genomic_DNA"/>
</dbReference>
<dbReference type="InterPro" id="IPR036287">
    <property type="entry name" value="Rv1873-like_sf"/>
</dbReference>
<gene>
    <name evidence="1" type="ORF">CEW88_00530</name>
</gene>
<sequence length="146" mass="16113">MTGGALMAELQEFLDAQAQVWPQVVRELQAGQKVSHWIWWVFPQLETLGRSARARHFGLRDAEQARVYLAHPVLGTRLAEASGWLLDHPGRSPEAMLGPVDALKVRSSMTLFEAVPGAPEVFSQVLERLYGGSRCPVTRAALQGEP</sequence>
<dbReference type="Gene3D" id="1.25.40.380">
    <property type="entry name" value="Protein of unknown function DUF1810"/>
    <property type="match status" value="1"/>
</dbReference>
<evidence type="ECO:0000313" key="2">
    <source>
        <dbReference type="Proteomes" id="UP000244915"/>
    </source>
</evidence>
<proteinExistence type="predicted"/>
<name>A0A2U8H982_9RHOB</name>
<dbReference type="OrthoDB" id="9801870at2"/>
<dbReference type="InterPro" id="IPR014937">
    <property type="entry name" value="DUF1810"/>
</dbReference>
<accession>A0A2U8H982</accession>
<evidence type="ECO:0000313" key="1">
    <source>
        <dbReference type="EMBL" id="AWI82284.1"/>
    </source>
</evidence>
<organism evidence="1 2">
    <name type="scientific">Alloyangia pacifica</name>
    <dbReference type="NCBI Taxonomy" id="311180"/>
    <lineage>
        <taxon>Bacteria</taxon>
        <taxon>Pseudomonadati</taxon>
        <taxon>Pseudomonadota</taxon>
        <taxon>Alphaproteobacteria</taxon>
        <taxon>Rhodobacterales</taxon>
        <taxon>Roseobacteraceae</taxon>
        <taxon>Alloyangia</taxon>
    </lineage>
</organism>